<dbReference type="Gene3D" id="3.30.70.100">
    <property type="match status" value="3"/>
</dbReference>
<proteinExistence type="inferred from homology"/>
<evidence type="ECO:0000313" key="3">
    <source>
        <dbReference type="EMBL" id="KPP60615.1"/>
    </source>
</evidence>
<name>A0A0P7WC44_SCLFO</name>
<dbReference type="FunFam" id="3.30.70.100:FF:000017">
    <property type="entry name" value="Protein NipSnap homolog 3A"/>
    <property type="match status" value="1"/>
</dbReference>
<dbReference type="PANTHER" id="PTHR21017">
    <property type="entry name" value="NIPSNAP-RELATED"/>
    <property type="match status" value="1"/>
</dbReference>
<dbReference type="Proteomes" id="UP000034805">
    <property type="component" value="Unassembled WGS sequence"/>
</dbReference>
<evidence type="ECO:0000313" key="4">
    <source>
        <dbReference type="Proteomes" id="UP000034805"/>
    </source>
</evidence>
<dbReference type="InterPro" id="IPR012577">
    <property type="entry name" value="NIPSNAP"/>
</dbReference>
<dbReference type="SUPFAM" id="SSF54909">
    <property type="entry name" value="Dimeric alpha+beta barrel"/>
    <property type="match status" value="3"/>
</dbReference>
<dbReference type="GO" id="GO:0000423">
    <property type="term" value="P:mitophagy"/>
    <property type="evidence" value="ECO:0007669"/>
    <property type="project" value="UniProtKB-ARBA"/>
</dbReference>
<comment type="similarity">
    <text evidence="1">Belongs to the NipSnap family.</text>
</comment>
<comment type="caution">
    <text evidence="3">The sequence shown here is derived from an EMBL/GenBank/DDBJ whole genome shotgun (WGS) entry which is preliminary data.</text>
</comment>
<dbReference type="FunFam" id="3.30.70.100:FF:000019">
    <property type="entry name" value="Protein NipSnap homolog 3A"/>
    <property type="match status" value="1"/>
</dbReference>
<evidence type="ECO:0000259" key="2">
    <source>
        <dbReference type="Pfam" id="PF07978"/>
    </source>
</evidence>
<dbReference type="InterPro" id="IPR051557">
    <property type="entry name" value="NipSnap_domain"/>
</dbReference>
<feature type="domain" description="NIPSNAP" evidence="2">
    <location>
        <begin position="55"/>
        <end position="153"/>
    </location>
</feature>
<accession>A0A0P7WC44</accession>
<dbReference type="AlphaFoldDB" id="A0A0P7WC44"/>
<evidence type="ECO:0000256" key="1">
    <source>
        <dbReference type="ARBA" id="ARBA00005291"/>
    </source>
</evidence>
<organism evidence="3 4">
    <name type="scientific">Scleropages formosus</name>
    <name type="common">Asian bonytongue</name>
    <name type="synonym">Osteoglossum formosum</name>
    <dbReference type="NCBI Taxonomy" id="113540"/>
    <lineage>
        <taxon>Eukaryota</taxon>
        <taxon>Metazoa</taxon>
        <taxon>Chordata</taxon>
        <taxon>Craniata</taxon>
        <taxon>Vertebrata</taxon>
        <taxon>Euteleostomi</taxon>
        <taxon>Actinopterygii</taxon>
        <taxon>Neopterygii</taxon>
        <taxon>Teleostei</taxon>
        <taxon>Osteoglossocephala</taxon>
        <taxon>Osteoglossomorpha</taxon>
        <taxon>Osteoglossiformes</taxon>
        <taxon>Osteoglossidae</taxon>
        <taxon>Scleropages</taxon>
    </lineage>
</organism>
<dbReference type="EMBL" id="JARO02010539">
    <property type="protein sequence ID" value="KPP60615.1"/>
    <property type="molecule type" value="Genomic_DNA"/>
</dbReference>
<dbReference type="InterPro" id="IPR011008">
    <property type="entry name" value="Dimeric_a/b-barrel"/>
</dbReference>
<dbReference type="PANTHER" id="PTHR21017:SF19">
    <property type="entry name" value="PROTEIN NIPSNAP HOMOLOG 3B"/>
    <property type="match status" value="1"/>
</dbReference>
<reference evidence="3 4" key="1">
    <citation type="submission" date="2015-08" db="EMBL/GenBank/DDBJ databases">
        <title>The genome of the Asian arowana (Scleropages formosus).</title>
        <authorList>
            <person name="Tan M.H."/>
            <person name="Gan H.M."/>
            <person name="Croft L.J."/>
            <person name="Austin C.M."/>
        </authorList>
    </citation>
    <scope>NUCLEOTIDE SEQUENCE [LARGE SCALE GENOMIC DNA]</scope>
    <source>
        <strain evidence="3">Aro1</strain>
    </source>
</reference>
<dbReference type="GO" id="GO:0005739">
    <property type="term" value="C:mitochondrion"/>
    <property type="evidence" value="ECO:0007669"/>
    <property type="project" value="TreeGrafter"/>
</dbReference>
<feature type="domain" description="NIPSNAP" evidence="2">
    <location>
        <begin position="163"/>
        <end position="240"/>
    </location>
</feature>
<gene>
    <name evidence="3" type="ORF">Z043_121368</name>
</gene>
<feature type="non-terminal residue" evidence="3">
    <location>
        <position position="387"/>
    </location>
</feature>
<dbReference type="STRING" id="113540.ENSSFOP00015001051"/>
<feature type="domain" description="NIPSNAP" evidence="2">
    <location>
        <begin position="282"/>
        <end position="380"/>
    </location>
</feature>
<protein>
    <submittedName>
        <fullName evidence="3">Protein NipSnap3B-like</fullName>
    </submittedName>
</protein>
<dbReference type="Pfam" id="PF07978">
    <property type="entry name" value="NIPSNAP"/>
    <property type="match status" value="3"/>
</dbReference>
<sequence>MRIDVKRFKVVNSEGNVTMFLTRNALRNCFSLARQVNQLRASISIGPQQHHGTFYELRTYQIKPEHNTAFLELVNEKIHLRTAHSELLGFWTVEYGGYNQVFHIWKYDSYAHKAAVRAAVASDPQWMEQCISKVLPMLTSQDLEATYLIPWCKIEKPPKKGVYELVTFQMKPGGPAVWGKAFQAAVSAHAKTGYSHLVGAFHSEFGPLNRVHVLWWYESPDHRAAVRHTAHQDARVVAAADLPLPICTLFMHSTRWSYPWFEGRRLRAFISTGPQQQHSTFYEFRTYHIKPEKNAAFLKLTSEKIHLRTAHSELLGYWSVEYGGLNQVFHIWKYDSYAHRAEVRTALSKDPQWMDEYISKAIPMLSSQDNEVTYLVPWCKIEKPPKK</sequence>